<dbReference type="RefSeq" id="WP_034420994.1">
    <property type="nucleotide sequence ID" value="NZ_CP045798.1"/>
</dbReference>
<protein>
    <submittedName>
        <fullName evidence="1">Plasmid segregation centromere-binding protein ParR</fullName>
    </submittedName>
</protein>
<evidence type="ECO:0000313" key="1">
    <source>
        <dbReference type="EMBL" id="QNB47743.1"/>
    </source>
</evidence>
<dbReference type="KEGG" id="tfr:BR63_16575"/>
<evidence type="ECO:0000313" key="2">
    <source>
        <dbReference type="Proteomes" id="UP000515847"/>
    </source>
</evidence>
<accession>A0A7G6E6N9</accession>
<gene>
    <name evidence="1" type="ORF">BR63_16575</name>
</gene>
<dbReference type="OrthoDB" id="1907426at2"/>
<reference evidence="1 2" key="1">
    <citation type="journal article" date="2019" name="Front. Microbiol.">
        <title>Thermoanaerosceptrum fracticalcis gen. nov. sp. nov., a Novel Fumarate-Fermenting Microorganism From a Deep Fractured Carbonate Aquifer of the US Great Basin.</title>
        <authorList>
            <person name="Hamilton-Brehm S.D."/>
            <person name="Stewart L.E."/>
            <person name="Zavarin M."/>
            <person name="Caldwell M."/>
            <person name="Lawson P.A."/>
            <person name="Onstott T.C."/>
            <person name="Grzymski J."/>
            <person name="Neveux I."/>
            <person name="Lollar B.S."/>
            <person name="Russell C.E."/>
            <person name="Moser D.P."/>
        </authorList>
    </citation>
    <scope>NUCLEOTIDE SEQUENCE [LARGE SCALE GENOMIC DNA]</scope>
    <source>
        <strain evidence="1 2">DRI-13</strain>
    </source>
</reference>
<dbReference type="AlphaFoldDB" id="A0A7G6E6N9"/>
<organism evidence="1 2">
    <name type="scientific">Thermanaerosceptrum fracticalcis</name>
    <dbReference type="NCBI Taxonomy" id="1712410"/>
    <lineage>
        <taxon>Bacteria</taxon>
        <taxon>Bacillati</taxon>
        <taxon>Bacillota</taxon>
        <taxon>Clostridia</taxon>
        <taxon>Eubacteriales</taxon>
        <taxon>Peptococcaceae</taxon>
        <taxon>Thermanaerosceptrum</taxon>
    </lineage>
</organism>
<dbReference type="Proteomes" id="UP000515847">
    <property type="component" value="Chromosome"/>
</dbReference>
<dbReference type="EMBL" id="CP045798">
    <property type="protein sequence ID" value="QNB47743.1"/>
    <property type="molecule type" value="Genomic_DNA"/>
</dbReference>
<proteinExistence type="predicted"/>
<keyword evidence="2" id="KW-1185">Reference proteome</keyword>
<sequence>MSGRKRYYLSFDMDNPRHREAEALFARQASRQRTEYVVTSILAAHQTESLEQLVRQAVRDELRNAVPPLQNTLHGKTNADVQLSDLPGSLIHALEEL</sequence>
<name>A0A7G6E6N9_THEFR</name>